<dbReference type="EMBL" id="CP101988">
    <property type="protein sequence ID" value="UUI75914.1"/>
    <property type="molecule type" value="Genomic_DNA"/>
</dbReference>
<dbReference type="Gene3D" id="1.10.3210.10">
    <property type="entry name" value="Hypothetical protein af1432"/>
    <property type="match status" value="1"/>
</dbReference>
<evidence type="ECO:0000313" key="1">
    <source>
        <dbReference type="EMBL" id="UUI75914.1"/>
    </source>
</evidence>
<name>A0ABY5L0I4_9CELL</name>
<reference evidence="1 2" key="1">
    <citation type="submission" date="2022-07" db="EMBL/GenBank/DDBJ databases">
        <title>Novel species in genus cellulomonas.</title>
        <authorList>
            <person name="Ye L."/>
        </authorList>
    </citation>
    <scope>NUCLEOTIDE SEQUENCE [LARGE SCALE GENOMIC DNA]</scope>
    <source>
        <strain evidence="2">zg-Y338</strain>
    </source>
</reference>
<keyword evidence="2" id="KW-1185">Reference proteome</keyword>
<dbReference type="Proteomes" id="UP001316189">
    <property type="component" value="Chromosome"/>
</dbReference>
<protein>
    <recommendedName>
        <fullName evidence="3">Metal-dependent HD superfamily phosphohydrolase</fullName>
    </recommendedName>
</protein>
<organism evidence="1 2">
    <name type="scientific">Cellulomonas chengniuliangii</name>
    <dbReference type="NCBI Taxonomy" id="2968084"/>
    <lineage>
        <taxon>Bacteria</taxon>
        <taxon>Bacillati</taxon>
        <taxon>Actinomycetota</taxon>
        <taxon>Actinomycetes</taxon>
        <taxon>Micrococcales</taxon>
        <taxon>Cellulomonadaceae</taxon>
        <taxon>Cellulomonas</taxon>
    </lineage>
</organism>
<dbReference type="SUPFAM" id="SSF109604">
    <property type="entry name" value="HD-domain/PDEase-like"/>
    <property type="match status" value="1"/>
</dbReference>
<dbReference type="InterPro" id="IPR009218">
    <property type="entry name" value="HD_phosphohydro"/>
</dbReference>
<dbReference type="PIRSF" id="PIRSF035170">
    <property type="entry name" value="HD_phosphohydro"/>
    <property type="match status" value="1"/>
</dbReference>
<sequence>MGVHDAPQWLMSAFVRSVVEAGATAPPDQIREVGEALIARWSSPERCYHNLRHLIDVLAHVDELAEETHEPDLVRLAAWYHGAKFDAAEAAAYANKGGEDEPGSARLAVEELLGLGVPEAHARRVHELVLALAHHHARPGDFDGAVLCDADLAMLAAEPQRYKAYLQDLRAEYAHLPVEDYLRARVAIIGRLLDRPQLFTSPLGAVWEEPARQNLAAERQRIDRELSALAH</sequence>
<dbReference type="PANTHER" id="PTHR21174:SF0">
    <property type="entry name" value="HD PHOSPHOHYDROLASE FAMILY PROTEIN-RELATED"/>
    <property type="match status" value="1"/>
</dbReference>
<evidence type="ECO:0008006" key="3">
    <source>
        <dbReference type="Google" id="ProtNLM"/>
    </source>
</evidence>
<accession>A0ABY5L0I4</accession>
<dbReference type="RefSeq" id="WP_227567966.1">
    <property type="nucleotide sequence ID" value="NZ_CP101988.1"/>
</dbReference>
<proteinExistence type="predicted"/>
<evidence type="ECO:0000313" key="2">
    <source>
        <dbReference type="Proteomes" id="UP001316189"/>
    </source>
</evidence>
<gene>
    <name evidence="1" type="ORF">NP064_03110</name>
</gene>
<dbReference type="PANTHER" id="PTHR21174">
    <property type="match status" value="1"/>
</dbReference>